<evidence type="ECO:0000313" key="11">
    <source>
        <dbReference type="EMBL" id="ANZ03444.1"/>
    </source>
</evidence>
<geneLocation type="mitochondrion" evidence="11"/>
<feature type="transmembrane region" description="Helical" evidence="10">
    <location>
        <begin position="6"/>
        <end position="23"/>
    </location>
</feature>
<dbReference type="AlphaFoldDB" id="A0A1B2G3I0"/>
<proteinExistence type="inferred from homology"/>
<keyword evidence="6 10" id="KW-1133">Transmembrane helix</keyword>
<evidence type="ECO:0000256" key="10">
    <source>
        <dbReference type="SAM" id="Phobius"/>
    </source>
</evidence>
<evidence type="ECO:0000256" key="5">
    <source>
        <dbReference type="ARBA" id="ARBA00022967"/>
    </source>
</evidence>
<organism evidence="11">
    <name type="scientific">Titiscania limacina</name>
    <dbReference type="NCBI Taxonomy" id="200181"/>
    <lineage>
        <taxon>Eukaryota</taxon>
        <taxon>Metazoa</taxon>
        <taxon>Spiralia</taxon>
        <taxon>Lophotrochozoa</taxon>
        <taxon>Mollusca</taxon>
        <taxon>Gastropoda</taxon>
        <taxon>Neritimorpha</taxon>
        <taxon>Cycloneritida</taxon>
        <taxon>Neritopsoidea</taxon>
        <taxon>Neritopsidae</taxon>
        <taxon>Titiscania</taxon>
    </lineage>
</organism>
<dbReference type="GO" id="GO:0016020">
    <property type="term" value="C:membrane"/>
    <property type="evidence" value="ECO:0007669"/>
    <property type="project" value="UniProtKB-SubCell"/>
</dbReference>
<dbReference type="Gene3D" id="1.10.287.3510">
    <property type="match status" value="1"/>
</dbReference>
<evidence type="ECO:0000256" key="4">
    <source>
        <dbReference type="ARBA" id="ARBA00022692"/>
    </source>
</evidence>
<protein>
    <recommendedName>
        <fullName evidence="3">NADH-ubiquinone oxidoreductase chain 4L</fullName>
    </recommendedName>
    <alternativeName>
        <fullName evidence="9">NADH dehydrogenase subunit 4L</fullName>
    </alternativeName>
</protein>
<feature type="transmembrane region" description="Helical" evidence="10">
    <location>
        <begin position="28"/>
        <end position="49"/>
    </location>
</feature>
<evidence type="ECO:0000256" key="7">
    <source>
        <dbReference type="ARBA" id="ARBA00023027"/>
    </source>
</evidence>
<keyword evidence="8 10" id="KW-0472">Membrane</keyword>
<gene>
    <name evidence="11" type="primary">NAD4L</name>
</gene>
<evidence type="ECO:0000256" key="8">
    <source>
        <dbReference type="ARBA" id="ARBA00023136"/>
    </source>
</evidence>
<comment type="subcellular location">
    <subcellularLocation>
        <location evidence="1">Membrane</location>
        <topology evidence="1">Multi-pass membrane protein</topology>
    </subcellularLocation>
</comment>
<keyword evidence="7" id="KW-0520">NAD</keyword>
<evidence type="ECO:0000256" key="2">
    <source>
        <dbReference type="ARBA" id="ARBA00010519"/>
    </source>
</evidence>
<comment type="similarity">
    <text evidence="2">Belongs to the complex I subunit 4L family.</text>
</comment>
<dbReference type="Pfam" id="PF00420">
    <property type="entry name" value="Oxidored_q2"/>
    <property type="match status" value="1"/>
</dbReference>
<sequence>MMYDILFVSSSFLGMVSLLILGLQHKHLLNILLSLEALTLSMFLLLFSNSNLLNMEGYSCLVLISLGACEASLGLAVLVSLIRTHGNDYVKSFTLHKC</sequence>
<keyword evidence="4 10" id="KW-0812">Transmembrane</keyword>
<evidence type="ECO:0000256" key="3">
    <source>
        <dbReference type="ARBA" id="ARBA00016612"/>
    </source>
</evidence>
<feature type="transmembrane region" description="Helical" evidence="10">
    <location>
        <begin position="61"/>
        <end position="82"/>
    </location>
</feature>
<accession>A0A1B2G3I0</accession>
<evidence type="ECO:0000256" key="9">
    <source>
        <dbReference type="ARBA" id="ARBA00031586"/>
    </source>
</evidence>
<evidence type="ECO:0000256" key="1">
    <source>
        <dbReference type="ARBA" id="ARBA00004141"/>
    </source>
</evidence>
<dbReference type="InterPro" id="IPR039428">
    <property type="entry name" value="NUOK/Mnh_C1-like"/>
</dbReference>
<name>A0A1B2G3I0_9GAST</name>
<reference evidence="11" key="1">
    <citation type="journal article" date="2016" name="Mol. Phylogenet. Evol.">
        <title>Phylogenetic relationships among main superfamilies of Neritimorpha (Mollusca: Gastropoda).</title>
        <authorList>
            <person name="Uribe J.E."/>
            <person name="Colgan D."/>
            <person name="Castro L.R."/>
            <person name="Kano Y."/>
            <person name="Zardoya R."/>
        </authorList>
    </citation>
    <scope>NUCLEOTIDE SEQUENCE</scope>
</reference>
<evidence type="ECO:0000256" key="6">
    <source>
        <dbReference type="ARBA" id="ARBA00022989"/>
    </source>
</evidence>
<keyword evidence="11" id="KW-0496">Mitochondrion</keyword>
<keyword evidence="5" id="KW-1278">Translocase</keyword>
<dbReference type="EMBL" id="KU342669">
    <property type="protein sequence ID" value="ANZ03444.1"/>
    <property type="molecule type" value="Genomic_DNA"/>
</dbReference>